<dbReference type="InterPro" id="IPR000160">
    <property type="entry name" value="GGDEF_dom"/>
</dbReference>
<comment type="catalytic activity">
    <reaction evidence="2">
        <text>2 GTP = 3',3'-c-di-GMP + 2 diphosphate</text>
        <dbReference type="Rhea" id="RHEA:24898"/>
        <dbReference type="ChEBI" id="CHEBI:33019"/>
        <dbReference type="ChEBI" id="CHEBI:37565"/>
        <dbReference type="ChEBI" id="CHEBI:58805"/>
        <dbReference type="EC" id="2.7.7.65"/>
    </reaction>
</comment>
<feature type="modified residue" description="4-aspartylphosphate" evidence="3">
    <location>
        <position position="58"/>
    </location>
</feature>
<feature type="domain" description="GGDEF" evidence="6">
    <location>
        <begin position="196"/>
        <end position="328"/>
    </location>
</feature>
<evidence type="ECO:0000259" key="5">
    <source>
        <dbReference type="PROSITE" id="PS50110"/>
    </source>
</evidence>
<proteinExistence type="predicted"/>
<dbReference type="SMART" id="SM00448">
    <property type="entry name" value="REC"/>
    <property type="match status" value="1"/>
</dbReference>
<comment type="caution">
    <text evidence="7">The sequence shown here is derived from an EMBL/GenBank/DDBJ whole genome shotgun (WGS) entry which is preliminary data.</text>
</comment>
<evidence type="ECO:0000256" key="1">
    <source>
        <dbReference type="ARBA" id="ARBA00012528"/>
    </source>
</evidence>
<dbReference type="InterPro" id="IPR029787">
    <property type="entry name" value="Nucleotide_cyclase"/>
</dbReference>
<keyword evidence="4" id="KW-0175">Coiled coil</keyword>
<evidence type="ECO:0000313" key="7">
    <source>
        <dbReference type="EMBL" id="ETR73241.1"/>
    </source>
</evidence>
<sequence length="328" mass="37316">MTILTEKINILVVDDIDLNIRMVKDILTENGYELHSADSGMEALKKATSENFDLILLDVRMPGINGFEVCEKLRSLPQTKDVPIIFLTGEDETASVLKGFNAGAMDYVTKPFYATELVARVKTHLELSHSRKALKDMNDRLVHEIEERKKIEKELRASKEKYQYLAEHDNLTGLFNTRYLYKRLDQMIQENRHEEIPFSLIFMDIDNFKYVVDTYGHLNGSQVIQEVAQTILLNIDLPAFAVAYAGDEFVIVLPCCNRNQAKQTAELIRQSFRNTTYLSQKKFAIQISASFGISTYPDDTTDLRSLLSLADQAMFDVKAHGKDAVLCA</sequence>
<feature type="coiled-coil region" evidence="4">
    <location>
        <begin position="134"/>
        <end position="161"/>
    </location>
</feature>
<dbReference type="SMART" id="SM00267">
    <property type="entry name" value="GGDEF"/>
    <property type="match status" value="1"/>
</dbReference>
<dbReference type="SUPFAM" id="SSF55073">
    <property type="entry name" value="Nucleotide cyclase"/>
    <property type="match status" value="1"/>
</dbReference>
<keyword evidence="3" id="KW-0597">Phosphoprotein</keyword>
<dbReference type="EMBL" id="ATBP01000077">
    <property type="protein sequence ID" value="ETR73241.1"/>
    <property type="molecule type" value="Genomic_DNA"/>
</dbReference>
<dbReference type="GO" id="GO:0043709">
    <property type="term" value="P:cell adhesion involved in single-species biofilm formation"/>
    <property type="evidence" value="ECO:0007669"/>
    <property type="project" value="TreeGrafter"/>
</dbReference>
<reference evidence="8" key="1">
    <citation type="submission" date="2012-11" db="EMBL/GenBank/DDBJ databases">
        <authorList>
            <person name="Lucero-Rivera Y.E."/>
            <person name="Tovar-Ramirez D."/>
        </authorList>
    </citation>
    <scope>NUCLEOTIDE SEQUENCE [LARGE SCALE GENOMIC DNA]</scope>
    <source>
        <strain evidence="8">Araruama</strain>
    </source>
</reference>
<dbReference type="Gene3D" id="3.40.50.2300">
    <property type="match status" value="1"/>
</dbReference>
<dbReference type="InterPro" id="IPR050469">
    <property type="entry name" value="Diguanylate_Cyclase"/>
</dbReference>
<feature type="domain" description="Response regulatory" evidence="5">
    <location>
        <begin position="9"/>
        <end position="125"/>
    </location>
</feature>
<evidence type="ECO:0000256" key="4">
    <source>
        <dbReference type="SAM" id="Coils"/>
    </source>
</evidence>
<name>A0A1V1PED9_9BACT</name>
<dbReference type="PROSITE" id="PS50110">
    <property type="entry name" value="RESPONSE_REGULATORY"/>
    <property type="match status" value="1"/>
</dbReference>
<dbReference type="PANTHER" id="PTHR45138">
    <property type="entry name" value="REGULATORY COMPONENTS OF SENSORY TRANSDUCTION SYSTEM"/>
    <property type="match status" value="1"/>
</dbReference>
<dbReference type="NCBIfam" id="TIGR00254">
    <property type="entry name" value="GGDEF"/>
    <property type="match status" value="1"/>
</dbReference>
<accession>A0A1V1PED9</accession>
<dbReference type="CDD" id="cd01949">
    <property type="entry name" value="GGDEF"/>
    <property type="match status" value="1"/>
</dbReference>
<dbReference type="PANTHER" id="PTHR45138:SF9">
    <property type="entry name" value="DIGUANYLATE CYCLASE DGCM-RELATED"/>
    <property type="match status" value="1"/>
</dbReference>
<dbReference type="GO" id="GO:0000160">
    <property type="term" value="P:phosphorelay signal transduction system"/>
    <property type="evidence" value="ECO:0007669"/>
    <property type="project" value="InterPro"/>
</dbReference>
<dbReference type="Proteomes" id="UP000189670">
    <property type="component" value="Unassembled WGS sequence"/>
</dbReference>
<evidence type="ECO:0000256" key="2">
    <source>
        <dbReference type="ARBA" id="ARBA00034247"/>
    </source>
</evidence>
<evidence type="ECO:0000256" key="3">
    <source>
        <dbReference type="PROSITE-ProRule" id="PRU00169"/>
    </source>
</evidence>
<dbReference type="PROSITE" id="PS50887">
    <property type="entry name" value="GGDEF"/>
    <property type="match status" value="1"/>
</dbReference>
<dbReference type="GO" id="GO:0052621">
    <property type="term" value="F:diguanylate cyclase activity"/>
    <property type="evidence" value="ECO:0007669"/>
    <property type="project" value="UniProtKB-EC"/>
</dbReference>
<evidence type="ECO:0000259" key="6">
    <source>
        <dbReference type="PROSITE" id="PS50887"/>
    </source>
</evidence>
<dbReference type="GO" id="GO:0005886">
    <property type="term" value="C:plasma membrane"/>
    <property type="evidence" value="ECO:0007669"/>
    <property type="project" value="TreeGrafter"/>
</dbReference>
<dbReference type="Pfam" id="PF00072">
    <property type="entry name" value="Response_reg"/>
    <property type="match status" value="1"/>
</dbReference>
<dbReference type="GO" id="GO:1902201">
    <property type="term" value="P:negative regulation of bacterial-type flagellum-dependent cell motility"/>
    <property type="evidence" value="ECO:0007669"/>
    <property type="project" value="TreeGrafter"/>
</dbReference>
<dbReference type="InterPro" id="IPR043128">
    <property type="entry name" value="Rev_trsase/Diguanyl_cyclase"/>
</dbReference>
<protein>
    <recommendedName>
        <fullName evidence="1">diguanylate cyclase</fullName>
        <ecNumber evidence="1">2.7.7.65</ecNumber>
    </recommendedName>
</protein>
<dbReference type="InterPro" id="IPR001789">
    <property type="entry name" value="Sig_transdc_resp-reg_receiver"/>
</dbReference>
<dbReference type="Gene3D" id="3.30.70.270">
    <property type="match status" value="1"/>
</dbReference>
<dbReference type="AlphaFoldDB" id="A0A1V1PED9"/>
<organism evidence="7 8">
    <name type="scientific">Candidatus Magnetoglobus multicellularis str. Araruama</name>
    <dbReference type="NCBI Taxonomy" id="890399"/>
    <lineage>
        <taxon>Bacteria</taxon>
        <taxon>Pseudomonadati</taxon>
        <taxon>Thermodesulfobacteriota</taxon>
        <taxon>Desulfobacteria</taxon>
        <taxon>Desulfobacterales</taxon>
        <taxon>Desulfobacteraceae</taxon>
        <taxon>Candidatus Magnetoglobus</taxon>
    </lineage>
</organism>
<dbReference type="EC" id="2.7.7.65" evidence="1"/>
<evidence type="ECO:0000313" key="8">
    <source>
        <dbReference type="Proteomes" id="UP000189670"/>
    </source>
</evidence>
<dbReference type="InterPro" id="IPR011006">
    <property type="entry name" value="CheY-like_superfamily"/>
</dbReference>
<gene>
    <name evidence="7" type="ORF">OMM_01104</name>
</gene>
<dbReference type="Pfam" id="PF00990">
    <property type="entry name" value="GGDEF"/>
    <property type="match status" value="1"/>
</dbReference>
<dbReference type="SUPFAM" id="SSF52172">
    <property type="entry name" value="CheY-like"/>
    <property type="match status" value="1"/>
</dbReference>